<protein>
    <submittedName>
        <fullName evidence="4">Uncharacterized protein</fullName>
    </submittedName>
</protein>
<dbReference type="GO" id="GO:0003735">
    <property type="term" value="F:structural constituent of ribosome"/>
    <property type="evidence" value="ECO:0007669"/>
    <property type="project" value="InterPro"/>
</dbReference>
<sequence length="123" mass="13627">MQAVSGLGCRLAAAVRGVGAGLGPSSLLAAARQGEAATQAIGQAPCRSIVSVDVRGNNVDAAWRTVTRRVMDNKMNVEWKRQAVYTKPTEMRKLAAEETEKRLRRRAFKAKLRWIFRRKARGF</sequence>
<dbReference type="GO" id="GO:1990904">
    <property type="term" value="C:ribonucleoprotein complex"/>
    <property type="evidence" value="ECO:0007669"/>
    <property type="project" value="UniProtKB-KW"/>
</dbReference>
<reference evidence="5" key="1">
    <citation type="journal article" date="2018" name="Algal Res.">
        <title>Characterization of plant carbon substrate utilization by Auxenochlorella protothecoides.</title>
        <authorList>
            <person name="Vogler B.W."/>
            <person name="Starkenburg S.R."/>
            <person name="Sudasinghe N."/>
            <person name="Schambach J.Y."/>
            <person name="Rollin J.A."/>
            <person name="Pattathil S."/>
            <person name="Barry A.N."/>
        </authorList>
    </citation>
    <scope>NUCLEOTIDE SEQUENCE [LARGE SCALE GENOMIC DNA]</scope>
    <source>
        <strain evidence="5">UTEX 25</strain>
    </source>
</reference>
<dbReference type="EMBL" id="QOKY01000133">
    <property type="protein sequence ID" value="RMZ56912.1"/>
    <property type="molecule type" value="Genomic_DNA"/>
</dbReference>
<dbReference type="Pfam" id="PF01165">
    <property type="entry name" value="Ribosomal_S21"/>
    <property type="match status" value="1"/>
</dbReference>
<accession>A0A3M7L5R8</accession>
<evidence type="ECO:0000256" key="3">
    <source>
        <dbReference type="ARBA" id="ARBA00023274"/>
    </source>
</evidence>
<keyword evidence="2" id="KW-0689">Ribosomal protein</keyword>
<dbReference type="AlphaFoldDB" id="A0A3M7L5R8"/>
<evidence type="ECO:0000256" key="1">
    <source>
        <dbReference type="ARBA" id="ARBA00006640"/>
    </source>
</evidence>
<dbReference type="Proteomes" id="UP000279271">
    <property type="component" value="Unassembled WGS sequence"/>
</dbReference>
<evidence type="ECO:0000313" key="4">
    <source>
        <dbReference type="EMBL" id="RMZ56912.1"/>
    </source>
</evidence>
<organism evidence="4 5">
    <name type="scientific">Auxenochlorella protothecoides</name>
    <name type="common">Green microalga</name>
    <name type="synonym">Chlorella protothecoides</name>
    <dbReference type="NCBI Taxonomy" id="3075"/>
    <lineage>
        <taxon>Eukaryota</taxon>
        <taxon>Viridiplantae</taxon>
        <taxon>Chlorophyta</taxon>
        <taxon>core chlorophytes</taxon>
        <taxon>Trebouxiophyceae</taxon>
        <taxon>Chlorellales</taxon>
        <taxon>Chlorellaceae</taxon>
        <taxon>Auxenochlorella</taxon>
    </lineage>
</organism>
<dbReference type="NCBIfam" id="TIGR00030">
    <property type="entry name" value="S21p"/>
    <property type="match status" value="1"/>
</dbReference>
<evidence type="ECO:0000256" key="2">
    <source>
        <dbReference type="ARBA" id="ARBA00022980"/>
    </source>
</evidence>
<name>A0A3M7L5R8_AUXPR</name>
<comment type="caution">
    <text evidence="4">The sequence shown here is derived from an EMBL/GenBank/DDBJ whole genome shotgun (WGS) entry which is preliminary data.</text>
</comment>
<dbReference type="GO" id="GO:0005840">
    <property type="term" value="C:ribosome"/>
    <property type="evidence" value="ECO:0007669"/>
    <property type="project" value="UniProtKB-KW"/>
</dbReference>
<gene>
    <name evidence="4" type="ORF">APUTEX25_004974</name>
</gene>
<proteinExistence type="inferred from homology"/>
<dbReference type="InterPro" id="IPR001911">
    <property type="entry name" value="Ribosomal_bS21"/>
</dbReference>
<keyword evidence="3" id="KW-0687">Ribonucleoprotein</keyword>
<evidence type="ECO:0000313" key="5">
    <source>
        <dbReference type="Proteomes" id="UP000279271"/>
    </source>
</evidence>
<dbReference type="GO" id="GO:0006412">
    <property type="term" value="P:translation"/>
    <property type="evidence" value="ECO:0007669"/>
    <property type="project" value="InterPro"/>
</dbReference>
<comment type="similarity">
    <text evidence="1">Belongs to the bacterial ribosomal protein bS21 family.</text>
</comment>